<dbReference type="SUPFAM" id="SSF54236">
    <property type="entry name" value="Ubiquitin-like"/>
    <property type="match status" value="1"/>
</dbReference>
<gene>
    <name evidence="1" type="ORF">SteCoe_26046</name>
</gene>
<keyword evidence="2" id="KW-1185">Reference proteome</keyword>
<proteinExistence type="predicted"/>
<protein>
    <recommendedName>
        <fullName evidence="3">UBL3-like ubiquitin domain-containing protein</fullName>
    </recommendedName>
</protein>
<organism evidence="1 2">
    <name type="scientific">Stentor coeruleus</name>
    <dbReference type="NCBI Taxonomy" id="5963"/>
    <lineage>
        <taxon>Eukaryota</taxon>
        <taxon>Sar</taxon>
        <taxon>Alveolata</taxon>
        <taxon>Ciliophora</taxon>
        <taxon>Postciliodesmatophora</taxon>
        <taxon>Heterotrichea</taxon>
        <taxon>Heterotrichida</taxon>
        <taxon>Stentoridae</taxon>
        <taxon>Stentor</taxon>
    </lineage>
</organism>
<reference evidence="1 2" key="1">
    <citation type="submission" date="2016-11" db="EMBL/GenBank/DDBJ databases">
        <title>The macronuclear genome of Stentor coeruleus: a giant cell with tiny introns.</title>
        <authorList>
            <person name="Slabodnick M."/>
            <person name="Ruby J.G."/>
            <person name="Reiff S.B."/>
            <person name="Swart E.C."/>
            <person name="Gosai S."/>
            <person name="Prabakaran S."/>
            <person name="Witkowska E."/>
            <person name="Larue G.E."/>
            <person name="Fisher S."/>
            <person name="Freeman R.M."/>
            <person name="Gunawardena J."/>
            <person name="Chu W."/>
            <person name="Stover N.A."/>
            <person name="Gregory B.D."/>
            <person name="Nowacki M."/>
            <person name="Derisi J."/>
            <person name="Roy S.W."/>
            <person name="Marshall W.F."/>
            <person name="Sood P."/>
        </authorList>
    </citation>
    <scope>NUCLEOTIDE SEQUENCE [LARGE SCALE GENOMIC DNA]</scope>
    <source>
        <strain evidence="1">WM001</strain>
    </source>
</reference>
<dbReference type="Gene3D" id="3.10.20.90">
    <property type="entry name" value="Phosphatidylinositol 3-kinase Catalytic Subunit, Chain A, domain 1"/>
    <property type="match status" value="1"/>
</dbReference>
<evidence type="ECO:0008006" key="3">
    <source>
        <dbReference type="Google" id="ProtNLM"/>
    </source>
</evidence>
<dbReference type="Proteomes" id="UP000187209">
    <property type="component" value="Unassembled WGS sequence"/>
</dbReference>
<dbReference type="InterPro" id="IPR029071">
    <property type="entry name" value="Ubiquitin-like_domsf"/>
</dbReference>
<evidence type="ECO:0000313" key="1">
    <source>
        <dbReference type="EMBL" id="OMJ74944.1"/>
    </source>
</evidence>
<sequence>MVTILFIFSAPPERVEVTISAELNIESLKSYLLKDLWPSNQIMKEKISCIRLFSMGKELYNDTVLSEIRMPDPGQKVPVLVHPVLSECHHNDCDRERNFCDCIIS</sequence>
<evidence type="ECO:0000313" key="2">
    <source>
        <dbReference type="Proteomes" id="UP000187209"/>
    </source>
</evidence>
<dbReference type="AlphaFoldDB" id="A0A1R2BDV7"/>
<comment type="caution">
    <text evidence="1">The sequence shown here is derived from an EMBL/GenBank/DDBJ whole genome shotgun (WGS) entry which is preliminary data.</text>
</comment>
<accession>A0A1R2BDV7</accession>
<name>A0A1R2BDV7_9CILI</name>
<dbReference type="EMBL" id="MPUH01000720">
    <property type="protein sequence ID" value="OMJ74944.1"/>
    <property type="molecule type" value="Genomic_DNA"/>
</dbReference>